<name>A0A9W4SCE5_9GLOM</name>
<organism evidence="2 3">
    <name type="scientific">Funneliformis geosporum</name>
    <dbReference type="NCBI Taxonomy" id="1117311"/>
    <lineage>
        <taxon>Eukaryota</taxon>
        <taxon>Fungi</taxon>
        <taxon>Fungi incertae sedis</taxon>
        <taxon>Mucoromycota</taxon>
        <taxon>Glomeromycotina</taxon>
        <taxon>Glomeromycetes</taxon>
        <taxon>Glomerales</taxon>
        <taxon>Glomeraceae</taxon>
        <taxon>Funneliformis</taxon>
    </lineage>
</organism>
<keyword evidence="3" id="KW-1185">Reference proteome</keyword>
<dbReference type="AlphaFoldDB" id="A0A9W4SCE5"/>
<dbReference type="EMBL" id="CAMKVN010000165">
    <property type="protein sequence ID" value="CAI2164599.1"/>
    <property type="molecule type" value="Genomic_DNA"/>
</dbReference>
<protein>
    <submittedName>
        <fullName evidence="2">19008_t:CDS:1</fullName>
    </submittedName>
</protein>
<reference evidence="2" key="1">
    <citation type="submission" date="2022-08" db="EMBL/GenBank/DDBJ databases">
        <authorList>
            <person name="Kallberg Y."/>
            <person name="Tangrot J."/>
            <person name="Rosling A."/>
        </authorList>
    </citation>
    <scope>NUCLEOTIDE SEQUENCE</scope>
    <source>
        <strain evidence="2">Wild A</strain>
    </source>
</reference>
<evidence type="ECO:0000256" key="1">
    <source>
        <dbReference type="SAM" id="Coils"/>
    </source>
</evidence>
<keyword evidence="1" id="KW-0175">Coiled coil</keyword>
<accession>A0A9W4SCE5</accession>
<evidence type="ECO:0000313" key="3">
    <source>
        <dbReference type="Proteomes" id="UP001153678"/>
    </source>
</evidence>
<sequence>MVTTKKNLKYEKETVTELKKAISKLTEEKKRLKEKLGVAKLNLARIMGVRKTKLALFEFIKNLRVEEISLEKDRENYLLESCLLNHLAKESMKKYRKITAQSFRKLKLIQNDEGVKFYQSFNQDEFRPYKGEEREKSLTELEKDANPQIEKLDKYFAKKVIGDNQQQLLGIFHALHEVDKK</sequence>
<dbReference type="Proteomes" id="UP001153678">
    <property type="component" value="Unassembled WGS sequence"/>
</dbReference>
<dbReference type="OrthoDB" id="10512277at2759"/>
<proteinExistence type="predicted"/>
<evidence type="ECO:0000313" key="2">
    <source>
        <dbReference type="EMBL" id="CAI2164599.1"/>
    </source>
</evidence>
<gene>
    <name evidence="2" type="ORF">FWILDA_LOCUS1649</name>
</gene>
<comment type="caution">
    <text evidence="2">The sequence shown here is derived from an EMBL/GenBank/DDBJ whole genome shotgun (WGS) entry which is preliminary data.</text>
</comment>
<feature type="coiled-coil region" evidence="1">
    <location>
        <begin position="8"/>
        <end position="80"/>
    </location>
</feature>